<evidence type="ECO:0000256" key="8">
    <source>
        <dbReference type="ARBA" id="ARBA00023180"/>
    </source>
</evidence>
<evidence type="ECO:0000259" key="11">
    <source>
        <dbReference type="Pfam" id="PF18400"/>
    </source>
</evidence>
<evidence type="ECO:0000256" key="4">
    <source>
        <dbReference type="ARBA" id="ARBA00006351"/>
    </source>
</evidence>
<dbReference type="Pfam" id="PF18401">
    <property type="entry name" value="Thioredoxin_13"/>
    <property type="match status" value="1"/>
</dbReference>
<dbReference type="Pfam" id="PF06427">
    <property type="entry name" value="UDP-g_GGTase"/>
    <property type="match status" value="1"/>
</dbReference>
<dbReference type="GO" id="GO:0005788">
    <property type="term" value="C:endoplasmic reticulum lumen"/>
    <property type="evidence" value="ECO:0007669"/>
    <property type="project" value="UniProtKB-SubCell"/>
</dbReference>
<dbReference type="Gene3D" id="3.90.550.10">
    <property type="entry name" value="Spore Coat Polysaccharide Biosynthesis Protein SpsA, Chain A"/>
    <property type="match status" value="1"/>
</dbReference>
<dbReference type="InterPro" id="IPR040694">
    <property type="entry name" value="UGGT_TRXL_2"/>
</dbReference>
<proteinExistence type="inferred from homology"/>
<dbReference type="SUPFAM" id="SSF53448">
    <property type="entry name" value="Nucleotide-diphospho-sugar transferases"/>
    <property type="match status" value="1"/>
</dbReference>
<dbReference type="GO" id="GO:0051082">
    <property type="term" value="F:unfolded protein binding"/>
    <property type="evidence" value="ECO:0007669"/>
    <property type="project" value="TreeGrafter"/>
</dbReference>
<feature type="region of interest" description="Disordered" evidence="9">
    <location>
        <begin position="1618"/>
        <end position="1673"/>
    </location>
</feature>
<gene>
    <name evidence="16" type="ORF">I316_02909</name>
</gene>
<dbReference type="GO" id="GO:0018279">
    <property type="term" value="P:protein N-linked glycosylation via asparagine"/>
    <property type="evidence" value="ECO:0007669"/>
    <property type="project" value="TreeGrafter"/>
</dbReference>
<evidence type="ECO:0000313" key="17">
    <source>
        <dbReference type="Proteomes" id="UP000092666"/>
    </source>
</evidence>
<dbReference type="Pfam" id="PF18404">
    <property type="entry name" value="Glyco_transf_24"/>
    <property type="match status" value="1"/>
</dbReference>
<comment type="subcellular location">
    <subcellularLocation>
        <location evidence="2">Endoplasmic reticulum lumen</location>
    </subcellularLocation>
</comment>
<dbReference type="UniPathway" id="UPA00378"/>
<evidence type="ECO:0000259" key="13">
    <source>
        <dbReference type="Pfam" id="PF18402"/>
    </source>
</evidence>
<dbReference type="InterPro" id="IPR009448">
    <property type="entry name" value="UDP-g_GGtrans"/>
</dbReference>
<evidence type="ECO:0000256" key="2">
    <source>
        <dbReference type="ARBA" id="ARBA00004319"/>
    </source>
</evidence>
<comment type="pathway">
    <text evidence="3">Protein modification; protein glycosylation.</text>
</comment>
<feature type="domain" description="UGGT thioredoxin-like" evidence="12">
    <location>
        <begin position="326"/>
        <end position="451"/>
    </location>
</feature>
<keyword evidence="17" id="KW-1185">Reference proteome</keyword>
<reference evidence="17" key="2">
    <citation type="submission" date="2013-12" db="EMBL/GenBank/DDBJ databases">
        <title>Evolution of pathogenesis and genome organization in the Tremellales.</title>
        <authorList>
            <person name="Cuomo C."/>
            <person name="Litvintseva A."/>
            <person name="Heitman J."/>
            <person name="Chen Y."/>
            <person name="Sun S."/>
            <person name="Springer D."/>
            <person name="Dromer F."/>
            <person name="Young S."/>
            <person name="Zeng Q."/>
            <person name="Chapman S."/>
            <person name="Gujja S."/>
            <person name="Saif S."/>
            <person name="Birren B."/>
        </authorList>
    </citation>
    <scope>NUCLEOTIDE SEQUENCE [LARGE SCALE GENOMIC DNA]</scope>
    <source>
        <strain evidence="17">BCC8398</strain>
    </source>
</reference>
<keyword evidence="8" id="KW-0325">Glycoprotein</keyword>
<dbReference type="Proteomes" id="UP000092666">
    <property type="component" value="Unassembled WGS sequence"/>
</dbReference>
<dbReference type="InterPro" id="IPR040692">
    <property type="entry name" value="UGGT_TRXL_3"/>
</dbReference>
<evidence type="ECO:0000256" key="1">
    <source>
        <dbReference type="ARBA" id="ARBA00001913"/>
    </source>
</evidence>
<dbReference type="Pfam" id="PF18403">
    <property type="entry name" value="Thioredoxin_15"/>
    <property type="match status" value="1"/>
</dbReference>
<evidence type="ECO:0000256" key="3">
    <source>
        <dbReference type="ARBA" id="ARBA00004922"/>
    </source>
</evidence>
<keyword evidence="6 10" id="KW-0732">Signal</keyword>
<dbReference type="PANTHER" id="PTHR11226:SF0">
    <property type="entry name" value="UDP-GLUCOSE:GLYCOPROTEIN GLUCOSYLTRANSFERASE"/>
    <property type="match status" value="1"/>
</dbReference>
<evidence type="ECO:0000259" key="12">
    <source>
        <dbReference type="Pfam" id="PF18401"/>
    </source>
</evidence>
<dbReference type="GO" id="GO:0003980">
    <property type="term" value="F:UDP-glucose:glycoprotein glucosyltransferase activity"/>
    <property type="evidence" value="ECO:0007669"/>
    <property type="project" value="InterPro"/>
</dbReference>
<feature type="signal peptide" evidence="10">
    <location>
        <begin position="1"/>
        <end position="28"/>
    </location>
</feature>
<dbReference type="PANTHER" id="PTHR11226">
    <property type="entry name" value="UDP-GLUCOSE GLYCOPROTEIN:GLUCOSYLTRANSFERASE"/>
    <property type="match status" value="1"/>
</dbReference>
<feature type="compositionally biased region" description="Basic and acidic residues" evidence="9">
    <location>
        <begin position="1664"/>
        <end position="1673"/>
    </location>
</feature>
<evidence type="ECO:0000256" key="9">
    <source>
        <dbReference type="SAM" id="MobiDB-lite"/>
    </source>
</evidence>
<feature type="domain" description="UDP-glucose:glycoprotein glucosyltransferase thioredoxin-like" evidence="14">
    <location>
        <begin position="749"/>
        <end position="1010"/>
    </location>
</feature>
<dbReference type="CDD" id="cd06432">
    <property type="entry name" value="GT8_HUGT1_C_like"/>
    <property type="match status" value="1"/>
</dbReference>
<dbReference type="EMBL" id="KI669499">
    <property type="protein sequence ID" value="OCF35360.1"/>
    <property type="molecule type" value="Genomic_DNA"/>
</dbReference>
<dbReference type="GO" id="GO:0036503">
    <property type="term" value="P:ERAD pathway"/>
    <property type="evidence" value="ECO:0007669"/>
    <property type="project" value="TreeGrafter"/>
</dbReference>
<evidence type="ECO:0000259" key="14">
    <source>
        <dbReference type="Pfam" id="PF18403"/>
    </source>
</evidence>
<sequence length="1673" mass="185362">MRVRGRGTAATASVVAALLSALLPFVAGANPGRGTDTPPVSISLETAWDAPPLILEILETVYDESPSSYFPLLHLLSSLPSTDSTSPEDLLSSTLDLISSYNLLPGPSSLSTFNLALSLHTAVPKIQAEYSWYEDTFRDVVSGGQEVKLGVVGCQGWVEWRGKGFCDVEELRKDMEMSIEDGQHSDAQPISLPFDHVSYSSSTNPRSPQAILYYTPSSPTASALLNYLGQHASAYPEFSYIIRYLPPPQLSEGQRESAKKTPLNGWGVELALKKTDYLVVDDRATTSSSSSSSNDGEAQKVMMADGNKNVSSVFRDVLGHDPWSDLATPLTNTEVKDLGLKAATLIMSSDDPLEALNHLSQDFPKYSAALARQVEVPDDIRAKGRTIWQRGKGEAGIWINGKAMPELNGYSLLKTLRSERDLVLSLTSLGLTPKQAIDLISDPVIGEAQVEDAPGEGVLDASDRIDGGDVIVYWNDIEKDKSLRSLTPRSSQYMRQLYPGQFHTIRRNTWNLVFVLDLAQVPSLEIISSAISPMIQRGLPIRFGIVPMFEPGKNDISAQMAKVFHYVVKSFGRGSTRDFLSALVSVTPSSHAAPGTVSLDSVKKAYDLLASESTKAALPFEELLSSELFDAHLEKTESYMNRLLATKEESPVGHLFVNGKHTVMGPHWTAVVQSEMASQLAHLQSQLMLGDQPENLDTYFYDLPSTATRRNRLINPGQGDSKLRVFNLVSLFEGDVTKRLTEDFVYPVGDRGTPITTWVVGDLDTDEGRRVVEDALKHLQTPKCSLRLGFVHVPSSDSTTPRPGYKLSTALYQLQAQSLLSTITPGQLLELLGDIQENNEHLAKCGAPSDAELEEGLSADSIIEDNDAHKVEQIINEDGSKQTCFTVKFKLTDEQKERYYEGKPLQAATLGSTSVQNVAAAAEFWKIGSAIAEQLQLRDGKPHLLLNGRLVGPITRQNFILEDFDALEVYEHRKRVKPVIDLLKTMYDDISVFDRPTLAHLISMTSSVVAAAYKSAEAEGIFTITQSSRDRYYKKLDDGLMSFTIGNPETAILEVAAVVDPISEQAQRWSTLLQTLAEMENVAVWVYLEPTPMLEEVKLKRFYRSSLPAQLTFDVDGDVIAPGVTFAHLPSTPIFTLGLDAPSSWIVSPRTSPYDLDNLVLSHVHEPVHISFQLKQLLIEGHAREGTNAPPRGLQLQLTKNGLEVASDTQVMANLGYLQFKATPGVYDLSIRPGRGTAVYDLESVGNEGWDSKSVNETGTGVILDSFEGVTILPRFSRKLGMERADVLQEEEQAKQPESFAGAMVGLSTEVLSTKPKTRHADINIFTVASGLLYERFASIMILSVMKHTKSSVKFWFIENFLSPTFIEFIPRLAEEYGFQYEFVTYKWPHWLRAQTEKQRIIWAYKILFLDVLFPMDLDKVIFVDADQIVRTDMKELVDVDLHGRVYGYPPMGNSREEMEGFRFWKSGYWKEALRGRPYHISALYVVDLKRFRQLATGDRLRGQYHALSADPNSLANLDQDLPNSMQDTIPIWTLEQDWLWCQTWCSDESLATAKTIDLCQNPLTKEPKLVRARQIPEWDTYDQEISAFAARLSDRQGGAGAGALAVSVDDLASEAGASVAKSGDQEQNKDEIADKGDIEDDQGLGISSETQTRDEGLVEELLEESRRIDDEL</sequence>
<name>A0A1B9GWF3_9TREE</name>
<reference evidence="16 17" key="1">
    <citation type="submission" date="2013-07" db="EMBL/GenBank/DDBJ databases">
        <title>The Genome Sequence of Cryptococcus heveanensis BCC8398.</title>
        <authorList>
            <consortium name="The Broad Institute Genome Sequencing Platform"/>
            <person name="Cuomo C."/>
            <person name="Litvintseva A."/>
            <person name="Chen Y."/>
            <person name="Heitman J."/>
            <person name="Sun S."/>
            <person name="Springer D."/>
            <person name="Dromer F."/>
            <person name="Young S.K."/>
            <person name="Zeng Q."/>
            <person name="Gargeya S."/>
            <person name="Fitzgerald M."/>
            <person name="Abouelleil A."/>
            <person name="Alvarado L."/>
            <person name="Berlin A.M."/>
            <person name="Chapman S.B."/>
            <person name="Dewar J."/>
            <person name="Goldberg J."/>
            <person name="Griggs A."/>
            <person name="Gujja S."/>
            <person name="Hansen M."/>
            <person name="Howarth C."/>
            <person name="Imamovic A."/>
            <person name="Larimer J."/>
            <person name="McCowan C."/>
            <person name="Murphy C."/>
            <person name="Pearson M."/>
            <person name="Priest M."/>
            <person name="Roberts A."/>
            <person name="Saif S."/>
            <person name="Shea T."/>
            <person name="Sykes S."/>
            <person name="Wortman J."/>
            <person name="Nusbaum C."/>
            <person name="Birren B."/>
        </authorList>
    </citation>
    <scope>NUCLEOTIDE SEQUENCE [LARGE SCALE GENOMIC DNA]</scope>
    <source>
        <strain evidence="16 17">BCC8398</strain>
    </source>
</reference>
<dbReference type="InterPro" id="IPR040693">
    <property type="entry name" value="UGGT_TRXL_1"/>
</dbReference>
<organism evidence="16 17">
    <name type="scientific">Kwoniella heveanensis BCC8398</name>
    <dbReference type="NCBI Taxonomy" id="1296120"/>
    <lineage>
        <taxon>Eukaryota</taxon>
        <taxon>Fungi</taxon>
        <taxon>Dikarya</taxon>
        <taxon>Basidiomycota</taxon>
        <taxon>Agaricomycotina</taxon>
        <taxon>Tremellomycetes</taxon>
        <taxon>Tremellales</taxon>
        <taxon>Cryptococcaceae</taxon>
        <taxon>Kwoniella</taxon>
    </lineage>
</organism>
<dbReference type="FunFam" id="3.90.550.10:FF:000065">
    <property type="entry name" value="UDP-glucose:glycoprotein glucosyltransferase, putative"/>
    <property type="match status" value="1"/>
</dbReference>
<evidence type="ECO:0000256" key="5">
    <source>
        <dbReference type="ARBA" id="ARBA00022679"/>
    </source>
</evidence>
<evidence type="ECO:0000256" key="10">
    <source>
        <dbReference type="SAM" id="SignalP"/>
    </source>
</evidence>
<feature type="domain" description="Glucosyltransferase 24 catalytic" evidence="15">
    <location>
        <begin position="1323"/>
        <end position="1588"/>
    </location>
</feature>
<dbReference type="InterPro" id="IPR040525">
    <property type="entry name" value="UGGT_TRXL_4"/>
</dbReference>
<feature type="chain" id="PRO_5008627429" evidence="10">
    <location>
        <begin position="29"/>
        <end position="1673"/>
    </location>
</feature>
<accession>A0A1B9GWF3</accession>
<evidence type="ECO:0000313" key="16">
    <source>
        <dbReference type="EMBL" id="OCF35360.1"/>
    </source>
</evidence>
<dbReference type="Pfam" id="PF18400">
    <property type="entry name" value="Thioredoxin_12"/>
    <property type="match status" value="1"/>
</dbReference>
<feature type="domain" description="UGGT thioredoxin-like" evidence="13">
    <location>
        <begin position="460"/>
        <end position="714"/>
    </location>
</feature>
<comment type="cofactor">
    <cofactor evidence="1">
        <name>Ca(2+)</name>
        <dbReference type="ChEBI" id="CHEBI:29108"/>
    </cofactor>
</comment>
<feature type="compositionally biased region" description="Basic and acidic residues" evidence="9">
    <location>
        <begin position="1624"/>
        <end position="1637"/>
    </location>
</feature>
<evidence type="ECO:0000256" key="6">
    <source>
        <dbReference type="ARBA" id="ARBA00022729"/>
    </source>
</evidence>
<comment type="similarity">
    <text evidence="4">Belongs to the glycosyltransferase 8 family.</text>
</comment>
<dbReference type="InterPro" id="IPR040497">
    <property type="entry name" value="Glyco_transf_24"/>
</dbReference>
<dbReference type="STRING" id="1296120.A0A1B9GWF3"/>
<keyword evidence="7" id="KW-0256">Endoplasmic reticulum</keyword>
<feature type="domain" description="UGGT thioredoxin-like" evidence="11">
    <location>
        <begin position="50"/>
        <end position="249"/>
    </location>
</feature>
<dbReference type="InterPro" id="IPR029044">
    <property type="entry name" value="Nucleotide-diphossugar_trans"/>
</dbReference>
<dbReference type="OrthoDB" id="27683at2759"/>
<evidence type="ECO:0000259" key="15">
    <source>
        <dbReference type="Pfam" id="PF18404"/>
    </source>
</evidence>
<dbReference type="Pfam" id="PF18402">
    <property type="entry name" value="Thioredoxin_14"/>
    <property type="match status" value="1"/>
</dbReference>
<protein>
    <submittedName>
        <fullName evidence="16">UDP-glucose:glycoprotein glucosyltransferase</fullName>
    </submittedName>
</protein>
<evidence type="ECO:0000256" key="7">
    <source>
        <dbReference type="ARBA" id="ARBA00022824"/>
    </source>
</evidence>
<keyword evidence="5 16" id="KW-0808">Transferase</keyword>